<dbReference type="PANTHER" id="PTHR33627:SF1">
    <property type="entry name" value="TRANSPOSASE"/>
    <property type="match status" value="1"/>
</dbReference>
<sequence length="392" mass="42657">MSGHDELLRELGTQLFASLPRSDQRRMALTYVRGLLTTRGRKSFRNMALSLGGPRLEQSLHHFVSCSAWDWAPVARAVADIMTPVAPPSGWVLRNLVTPREGDSTVGVHKRFLAGRGQVVNAQYAVGLWAASPRGCYPLAWRLLLPPEWLEDDVRRTRASIPDSRVHETPVECAAEAYLSLAAELRGALPVVMDLCGPGIDTAAAVHRLRSAGIPFMVRVYRTLRLTVLDPTLRGLGPGPVSTYQILAAAESLRGQPADPGPRGEGPPCTLAAAVRVRSPHHPVAHAPDGSHDPYDLLLLRTRTDAGRQSDEVWLTDMLDADSATLLHMTALPRGVDDAFVRVTERIGIRDFTGRSYGGWNRHTTLASAAHALALLSDERTDLLNSPVALTT</sequence>
<protein>
    <submittedName>
        <fullName evidence="2">Transposase</fullName>
    </submittedName>
</protein>
<evidence type="ECO:0000313" key="3">
    <source>
        <dbReference type="Proteomes" id="UP000235943"/>
    </source>
</evidence>
<name>A0A2N8TM14_9ACTN</name>
<accession>A0A2N8TM14</accession>
<dbReference type="AlphaFoldDB" id="A0A2N8TM14"/>
<dbReference type="InterPro" id="IPR039365">
    <property type="entry name" value="IS701-like"/>
</dbReference>
<dbReference type="RefSeq" id="WP_102910878.1">
    <property type="nucleotide sequence ID" value="NZ_POUC01000171.1"/>
</dbReference>
<feature type="domain" description="Transposase IS701-like DDE" evidence="1">
    <location>
        <begin position="14"/>
        <end position="228"/>
    </location>
</feature>
<reference evidence="2 3" key="1">
    <citation type="submission" date="2018-01" db="EMBL/GenBank/DDBJ databases">
        <title>Draft genome sequence of Streptomyces sp. 13K301.</title>
        <authorList>
            <person name="Sahin N."/>
            <person name="Saygin H."/>
            <person name="Ay H."/>
        </authorList>
    </citation>
    <scope>NUCLEOTIDE SEQUENCE [LARGE SCALE GENOMIC DNA]</scope>
    <source>
        <strain evidence="2 3">13K301</strain>
    </source>
</reference>
<dbReference type="Pfam" id="PF13546">
    <property type="entry name" value="DDE_5"/>
    <property type="match status" value="1"/>
</dbReference>
<proteinExistence type="predicted"/>
<organism evidence="2 3">
    <name type="scientific">Streptomyces cahuitamycinicus</name>
    <dbReference type="NCBI Taxonomy" id="2070367"/>
    <lineage>
        <taxon>Bacteria</taxon>
        <taxon>Bacillati</taxon>
        <taxon>Actinomycetota</taxon>
        <taxon>Actinomycetes</taxon>
        <taxon>Kitasatosporales</taxon>
        <taxon>Streptomycetaceae</taxon>
        <taxon>Streptomyces</taxon>
    </lineage>
</organism>
<dbReference type="EMBL" id="POUC01000171">
    <property type="protein sequence ID" value="PNG20019.1"/>
    <property type="molecule type" value="Genomic_DNA"/>
</dbReference>
<dbReference type="PANTHER" id="PTHR33627">
    <property type="entry name" value="TRANSPOSASE"/>
    <property type="match status" value="1"/>
</dbReference>
<evidence type="ECO:0000259" key="1">
    <source>
        <dbReference type="Pfam" id="PF13546"/>
    </source>
</evidence>
<dbReference type="OrthoDB" id="3657225at2"/>
<keyword evidence="3" id="KW-1185">Reference proteome</keyword>
<dbReference type="Proteomes" id="UP000235943">
    <property type="component" value="Unassembled WGS sequence"/>
</dbReference>
<dbReference type="InterPro" id="IPR038721">
    <property type="entry name" value="IS701-like_DDE_dom"/>
</dbReference>
<comment type="caution">
    <text evidence="2">The sequence shown here is derived from an EMBL/GenBank/DDBJ whole genome shotgun (WGS) entry which is preliminary data.</text>
</comment>
<evidence type="ECO:0000313" key="2">
    <source>
        <dbReference type="EMBL" id="PNG20019.1"/>
    </source>
</evidence>
<gene>
    <name evidence="2" type="ORF">C1J00_22565</name>
</gene>